<organism evidence="2 3">
    <name type="scientific">Spiroplasma apis B31</name>
    <dbReference type="NCBI Taxonomy" id="1276258"/>
    <lineage>
        <taxon>Bacteria</taxon>
        <taxon>Bacillati</taxon>
        <taxon>Mycoplasmatota</taxon>
        <taxon>Mollicutes</taxon>
        <taxon>Entomoplasmatales</taxon>
        <taxon>Spiroplasmataceae</taxon>
        <taxon>Spiroplasma</taxon>
    </lineage>
</organism>
<feature type="transmembrane region" description="Helical" evidence="1">
    <location>
        <begin position="197"/>
        <end position="218"/>
    </location>
</feature>
<evidence type="ECO:0000256" key="1">
    <source>
        <dbReference type="SAM" id="Phobius"/>
    </source>
</evidence>
<feature type="transmembrane region" description="Helical" evidence="1">
    <location>
        <begin position="90"/>
        <end position="110"/>
    </location>
</feature>
<evidence type="ECO:0000313" key="3">
    <source>
        <dbReference type="Proteomes" id="UP000018550"/>
    </source>
</evidence>
<keyword evidence="1" id="KW-0812">Transmembrane</keyword>
<dbReference type="PATRIC" id="fig|1276258.3.peg.267"/>
<dbReference type="STRING" id="1276258.SAPIS_v1c02720"/>
<dbReference type="GO" id="GO:0015234">
    <property type="term" value="F:thiamine transmembrane transporter activity"/>
    <property type="evidence" value="ECO:0007669"/>
    <property type="project" value="InterPro"/>
</dbReference>
<keyword evidence="1" id="KW-0472">Membrane</keyword>
<proteinExistence type="predicted"/>
<name>V5RI37_SPIAP</name>
<feature type="transmembrane region" description="Helical" evidence="1">
    <location>
        <begin position="277"/>
        <end position="302"/>
    </location>
</feature>
<feature type="transmembrane region" description="Helical" evidence="1">
    <location>
        <begin position="9"/>
        <end position="35"/>
    </location>
</feature>
<sequence length="322" mass="36974">MKKYFKDKLLFTSILLTVVRCILVLSLSIIGTIKLLSVNIFDSDGGTRAPNVGETILICFMFIAIFIMYLILSLSSLMKYILQPIRDKQSLWLAIFSINIELVIFNLMQIKKIKLIKKPKKWNIFDICSMGVLLGVYLILSYVSGFIPPMPFWITLSIKYIPLFFGTFLLTFTQSITLCLIAGIVPLIMPGTAIYTAYQYILDYFIPISSIALASLFVPTNLTKSKFKNYIFWSGFITLPIIIIFLSRVLAGVVFWLNPNAIGSDPSYAFEWKNTLVYSLIYNSFNTMFDYVIYMITVPIICENLKFLKTRFQNQVNNMEME</sequence>
<dbReference type="InterPro" id="IPR012651">
    <property type="entry name" value="Thia_Transptr_ThiT"/>
</dbReference>
<feature type="transmembrane region" description="Helical" evidence="1">
    <location>
        <begin position="230"/>
        <end position="257"/>
    </location>
</feature>
<accession>V5RI37</accession>
<feature type="transmembrane region" description="Helical" evidence="1">
    <location>
        <begin position="163"/>
        <end position="185"/>
    </location>
</feature>
<dbReference type="OrthoDB" id="389047at2"/>
<dbReference type="Gene3D" id="1.10.1760.20">
    <property type="match status" value="1"/>
</dbReference>
<dbReference type="AlphaFoldDB" id="V5RI37"/>
<gene>
    <name evidence="2" type="ORF">SAPIS_v1c02720</name>
</gene>
<reference evidence="2 3" key="1">
    <citation type="journal article" date="2014" name="Genome Announc.">
        <title>Complete Genome Sequence of Spiroplasma apis B31T (ATCC 33834), a Bacterium Associated with May Disease of Honeybees (Apis mellifera).</title>
        <authorList>
            <person name="Ku C."/>
            <person name="Lo W.S."/>
            <person name="Chen L.L."/>
            <person name="Kuo C.H."/>
        </authorList>
    </citation>
    <scope>NUCLEOTIDE SEQUENCE [LARGE SCALE GENOMIC DNA]</scope>
    <source>
        <strain evidence="2">B31</strain>
    </source>
</reference>
<evidence type="ECO:0000313" key="2">
    <source>
        <dbReference type="EMBL" id="AHB36118.1"/>
    </source>
</evidence>
<feature type="transmembrane region" description="Helical" evidence="1">
    <location>
        <begin position="55"/>
        <end position="78"/>
    </location>
</feature>
<protein>
    <recommendedName>
        <fullName evidence="4">Transmembrane protein</fullName>
    </recommendedName>
</protein>
<keyword evidence="1" id="KW-1133">Transmembrane helix</keyword>
<dbReference type="Proteomes" id="UP000018550">
    <property type="component" value="Chromosome"/>
</dbReference>
<dbReference type="KEGG" id="sapi:SAPIS_v1c02720"/>
<dbReference type="RefSeq" id="WP_023789052.1">
    <property type="nucleotide sequence ID" value="NC_022998.1"/>
</dbReference>
<keyword evidence="3" id="KW-1185">Reference proteome</keyword>
<dbReference type="GO" id="GO:0005886">
    <property type="term" value="C:plasma membrane"/>
    <property type="evidence" value="ECO:0007669"/>
    <property type="project" value="InterPro"/>
</dbReference>
<dbReference type="eggNOG" id="COG3859">
    <property type="taxonomic scope" value="Bacteria"/>
</dbReference>
<dbReference type="HOGENOM" id="CLU_076595_0_0_14"/>
<evidence type="ECO:0008006" key="4">
    <source>
        <dbReference type="Google" id="ProtNLM"/>
    </source>
</evidence>
<dbReference type="EMBL" id="CP006682">
    <property type="protein sequence ID" value="AHB36118.1"/>
    <property type="molecule type" value="Genomic_DNA"/>
</dbReference>
<dbReference type="Pfam" id="PF09515">
    <property type="entry name" value="Thia_YuaJ"/>
    <property type="match status" value="1"/>
</dbReference>